<organism evidence="3 4">
    <name type="scientific">Streptomyces platensis</name>
    <dbReference type="NCBI Taxonomy" id="58346"/>
    <lineage>
        <taxon>Bacteria</taxon>
        <taxon>Bacillati</taxon>
        <taxon>Actinomycetota</taxon>
        <taxon>Actinomycetes</taxon>
        <taxon>Kitasatosporales</taxon>
        <taxon>Streptomycetaceae</taxon>
        <taxon>Streptomyces</taxon>
    </lineage>
</organism>
<evidence type="ECO:0000313" key="3">
    <source>
        <dbReference type="EMBL" id="OSY46847.1"/>
    </source>
</evidence>
<feature type="domain" description="Trypsin-co-occurring" evidence="2">
    <location>
        <begin position="17"/>
        <end position="131"/>
    </location>
</feature>
<evidence type="ECO:0000313" key="4">
    <source>
        <dbReference type="Proteomes" id="UP000194225"/>
    </source>
</evidence>
<proteinExistence type="predicted"/>
<evidence type="ECO:0000259" key="2">
    <source>
        <dbReference type="Pfam" id="PF19493"/>
    </source>
</evidence>
<protein>
    <recommendedName>
        <fullName evidence="2">Trypsin-co-occurring domain-containing protein</fullName>
    </recommendedName>
</protein>
<dbReference type="EMBL" id="MIGA01000007">
    <property type="protein sequence ID" value="OSY46847.1"/>
    <property type="molecule type" value="Genomic_DNA"/>
</dbReference>
<reference evidence="3 4" key="1">
    <citation type="submission" date="2016-09" db="EMBL/GenBank/DDBJ databases">
        <title>Streptomyces platensis DSM40041, a candidate organism with high potential of specific P450 cytochromes.</title>
        <authorList>
            <person name="Grumaz C."/>
            <person name="Vainshtein Y."/>
            <person name="Kirstahler P."/>
            <person name="Sohn K."/>
        </authorList>
    </citation>
    <scope>NUCLEOTIDE SEQUENCE [LARGE SCALE GENOMIC DNA]</scope>
    <source>
        <strain evidence="3 4">DSM 40041</strain>
    </source>
</reference>
<accession>A0ABX3Y1P5</accession>
<feature type="region of interest" description="Disordered" evidence="1">
    <location>
        <begin position="31"/>
        <end position="57"/>
    </location>
</feature>
<comment type="caution">
    <text evidence="3">The sequence shown here is derived from an EMBL/GenBank/DDBJ whole genome shotgun (WGS) entry which is preliminary data.</text>
</comment>
<sequence length="136" mass="13807">MSTADRHNGGVPRFSEFSLADGTSVRLELAPAAAAAPPAQSPEADLPDGMGPTVPVARGGAAAGAGAVAAMRTTLRPLGPLLQEIHDAVTASERPPSEMSVQFGVQVGQDLKFGIVGANGHASLTITATWQPQRAE</sequence>
<name>A0ABX3Y1P5_STRPT</name>
<gene>
    <name evidence="3" type="ORF">BG653_01583</name>
</gene>
<dbReference type="InterPro" id="IPR045794">
    <property type="entry name" value="Trypco1"/>
</dbReference>
<evidence type="ECO:0000256" key="1">
    <source>
        <dbReference type="SAM" id="MobiDB-lite"/>
    </source>
</evidence>
<dbReference type="Proteomes" id="UP000194225">
    <property type="component" value="Unassembled WGS sequence"/>
</dbReference>
<dbReference type="NCBIfam" id="NF041216">
    <property type="entry name" value="CU044_2847_fam"/>
    <property type="match status" value="1"/>
</dbReference>
<keyword evidence="4" id="KW-1185">Reference proteome</keyword>
<dbReference type="Pfam" id="PF19493">
    <property type="entry name" value="Trypco1"/>
    <property type="match status" value="1"/>
</dbReference>